<reference evidence="1" key="1">
    <citation type="journal article" date="2014" name="Front. Microbiol.">
        <title>High frequency of phylogenetically diverse reductive dehalogenase-homologous genes in deep subseafloor sedimentary metagenomes.</title>
        <authorList>
            <person name="Kawai M."/>
            <person name="Futagami T."/>
            <person name="Toyoda A."/>
            <person name="Takaki Y."/>
            <person name="Nishi S."/>
            <person name="Hori S."/>
            <person name="Arai W."/>
            <person name="Tsubouchi T."/>
            <person name="Morono Y."/>
            <person name="Uchiyama I."/>
            <person name="Ito T."/>
            <person name="Fujiyama A."/>
            <person name="Inagaki F."/>
            <person name="Takami H."/>
        </authorList>
    </citation>
    <scope>NUCLEOTIDE SEQUENCE</scope>
    <source>
        <strain evidence="1">Expedition CK06-06</strain>
    </source>
</reference>
<evidence type="ECO:0000313" key="1">
    <source>
        <dbReference type="EMBL" id="GAJ16003.1"/>
    </source>
</evidence>
<comment type="caution">
    <text evidence="1">The sequence shown here is derived from an EMBL/GenBank/DDBJ whole genome shotgun (WGS) entry which is preliminary data.</text>
</comment>
<accession>X1UES9</accession>
<dbReference type="EMBL" id="BARW01028851">
    <property type="protein sequence ID" value="GAJ16003.1"/>
    <property type="molecule type" value="Genomic_DNA"/>
</dbReference>
<name>X1UES9_9ZZZZ</name>
<sequence length="204" mass="23636">MSRELLQKVINEGVKDNLDSFFLHVSNAYREIEDDLSAYDDARFANFQAIGEIVFNANEKLVVVTAEVGEDLTERSGKKAQYEKAKRILKDYMKYDAGIFVFYDTTGSFRFSLVYGQAEGTRKSYSNFRRFTYFVSPELTNRTFLDRVGRCIFIGLDEIKDAFSVEKVNKEFYKKIAEFFYRLTGKNSHKRELAFPSVGDADKK</sequence>
<dbReference type="AlphaFoldDB" id="X1UES9"/>
<protein>
    <submittedName>
        <fullName evidence="1">Uncharacterized protein</fullName>
    </submittedName>
</protein>
<feature type="non-terminal residue" evidence="1">
    <location>
        <position position="204"/>
    </location>
</feature>
<gene>
    <name evidence="1" type="ORF">S12H4_46495</name>
</gene>
<organism evidence="1">
    <name type="scientific">marine sediment metagenome</name>
    <dbReference type="NCBI Taxonomy" id="412755"/>
    <lineage>
        <taxon>unclassified sequences</taxon>
        <taxon>metagenomes</taxon>
        <taxon>ecological metagenomes</taxon>
    </lineage>
</organism>
<proteinExistence type="predicted"/>